<dbReference type="Proteomes" id="UP000813385">
    <property type="component" value="Unassembled WGS sequence"/>
</dbReference>
<keyword evidence="3" id="KW-1185">Reference proteome</keyword>
<comment type="caution">
    <text evidence="2">The sequence shown here is derived from an EMBL/GenBank/DDBJ whole genome shotgun (WGS) entry which is preliminary data.</text>
</comment>
<sequence length="214" mass="23734">MLGRYEYGSCTPSSLGTIWQAGGRREKTNHLGPRTGVQAHSDNSATRPRRPQQAPGSALVPRRVAVAVLIASPRASNQCQRGVDVWLEVASGRATHPSASNPQTSPFFFGPLFSLCTRPHWRAPPSFKFPPSTSTSEVLHVHPPSILTPLIHRQALLQHGTEIFLSFCFSFTHPIRLHHRHLHPWIPLPHLKSETHPPPLPLQSTTPQPFLVLI</sequence>
<evidence type="ECO:0000313" key="3">
    <source>
        <dbReference type="Proteomes" id="UP000813385"/>
    </source>
</evidence>
<name>A0A8K0WYI8_9PEZI</name>
<reference evidence="2" key="1">
    <citation type="journal article" date="2021" name="Nat. Commun.">
        <title>Genetic determinants of endophytism in the Arabidopsis root mycobiome.</title>
        <authorList>
            <person name="Mesny F."/>
            <person name="Miyauchi S."/>
            <person name="Thiergart T."/>
            <person name="Pickel B."/>
            <person name="Atanasova L."/>
            <person name="Karlsson M."/>
            <person name="Huettel B."/>
            <person name="Barry K.W."/>
            <person name="Haridas S."/>
            <person name="Chen C."/>
            <person name="Bauer D."/>
            <person name="Andreopoulos W."/>
            <person name="Pangilinan J."/>
            <person name="LaButti K."/>
            <person name="Riley R."/>
            <person name="Lipzen A."/>
            <person name="Clum A."/>
            <person name="Drula E."/>
            <person name="Henrissat B."/>
            <person name="Kohler A."/>
            <person name="Grigoriev I.V."/>
            <person name="Martin F.M."/>
            <person name="Hacquard S."/>
        </authorList>
    </citation>
    <scope>NUCLEOTIDE SEQUENCE</scope>
    <source>
        <strain evidence="2">MPI-CAGE-AT-0016</strain>
    </source>
</reference>
<protein>
    <submittedName>
        <fullName evidence="2">Uncharacterized protein</fullName>
    </submittedName>
</protein>
<dbReference type="AlphaFoldDB" id="A0A8K0WYI8"/>
<dbReference type="EMBL" id="JAGPXD010000007">
    <property type="protein sequence ID" value="KAH7347703.1"/>
    <property type="molecule type" value="Genomic_DNA"/>
</dbReference>
<evidence type="ECO:0000256" key="1">
    <source>
        <dbReference type="SAM" id="MobiDB-lite"/>
    </source>
</evidence>
<feature type="region of interest" description="Disordered" evidence="1">
    <location>
        <begin position="26"/>
        <end position="58"/>
    </location>
</feature>
<gene>
    <name evidence="2" type="ORF">B0T11DRAFT_143714</name>
</gene>
<proteinExistence type="predicted"/>
<organism evidence="2 3">
    <name type="scientific">Plectosphaerella cucumerina</name>
    <dbReference type="NCBI Taxonomy" id="40658"/>
    <lineage>
        <taxon>Eukaryota</taxon>
        <taxon>Fungi</taxon>
        <taxon>Dikarya</taxon>
        <taxon>Ascomycota</taxon>
        <taxon>Pezizomycotina</taxon>
        <taxon>Sordariomycetes</taxon>
        <taxon>Hypocreomycetidae</taxon>
        <taxon>Glomerellales</taxon>
        <taxon>Plectosphaerellaceae</taxon>
        <taxon>Plectosphaerella</taxon>
    </lineage>
</organism>
<accession>A0A8K0WYI8</accession>
<evidence type="ECO:0000313" key="2">
    <source>
        <dbReference type="EMBL" id="KAH7347703.1"/>
    </source>
</evidence>